<dbReference type="Proteomes" id="UP000693946">
    <property type="component" value="Linkage Group LG15"/>
</dbReference>
<dbReference type="AlphaFoldDB" id="A0AAV6S9F6"/>
<keyword evidence="2" id="KW-1185">Reference proteome</keyword>
<organism evidence="1 2">
    <name type="scientific">Solea senegalensis</name>
    <name type="common">Senegalese sole</name>
    <dbReference type="NCBI Taxonomy" id="28829"/>
    <lineage>
        <taxon>Eukaryota</taxon>
        <taxon>Metazoa</taxon>
        <taxon>Chordata</taxon>
        <taxon>Craniata</taxon>
        <taxon>Vertebrata</taxon>
        <taxon>Euteleostomi</taxon>
        <taxon>Actinopterygii</taxon>
        <taxon>Neopterygii</taxon>
        <taxon>Teleostei</taxon>
        <taxon>Neoteleostei</taxon>
        <taxon>Acanthomorphata</taxon>
        <taxon>Carangaria</taxon>
        <taxon>Pleuronectiformes</taxon>
        <taxon>Pleuronectoidei</taxon>
        <taxon>Soleidae</taxon>
        <taxon>Solea</taxon>
    </lineage>
</organism>
<comment type="caution">
    <text evidence="1">The sequence shown here is derived from an EMBL/GenBank/DDBJ whole genome shotgun (WGS) entry which is preliminary data.</text>
</comment>
<gene>
    <name evidence="1" type="ORF">JOB18_049287</name>
</gene>
<proteinExistence type="predicted"/>
<evidence type="ECO:0000313" key="2">
    <source>
        <dbReference type="Proteomes" id="UP000693946"/>
    </source>
</evidence>
<evidence type="ECO:0000313" key="1">
    <source>
        <dbReference type="EMBL" id="KAG7513152.1"/>
    </source>
</evidence>
<reference evidence="1 2" key="1">
    <citation type="journal article" date="2021" name="Sci. Rep.">
        <title>Chromosome anchoring in Senegalese sole (Solea senegalensis) reveals sex-associated markers and genome rearrangements in flatfish.</title>
        <authorList>
            <person name="Guerrero-Cozar I."/>
            <person name="Gomez-Garrido J."/>
            <person name="Berbel C."/>
            <person name="Martinez-Blanch J.F."/>
            <person name="Alioto T."/>
            <person name="Claros M.G."/>
            <person name="Gagnaire P.A."/>
            <person name="Manchado M."/>
        </authorList>
    </citation>
    <scope>NUCLEOTIDE SEQUENCE [LARGE SCALE GENOMIC DNA]</scope>
    <source>
        <strain evidence="1">Sse05_10M</strain>
    </source>
</reference>
<protein>
    <submittedName>
        <fullName evidence="1">Uncharacterized protein</fullName>
    </submittedName>
</protein>
<name>A0AAV6S9F6_SOLSE</name>
<accession>A0AAV6S9F6</accession>
<dbReference type="EMBL" id="JAGKHQ010000007">
    <property type="protein sequence ID" value="KAG7513152.1"/>
    <property type="molecule type" value="Genomic_DNA"/>
</dbReference>
<sequence>MHDNGFLAEVAAKLTEQQLNLTSSHGDGEGAFLSSAETLRPGQGRGRGLSLLTSHCQNEAVYSESPRPQS</sequence>